<dbReference type="EMBL" id="JPKY01000208">
    <property type="protein sequence ID" value="KFH40412.1"/>
    <property type="molecule type" value="Genomic_DNA"/>
</dbReference>
<evidence type="ECO:0000313" key="2">
    <source>
        <dbReference type="Proteomes" id="UP000029964"/>
    </source>
</evidence>
<evidence type="ECO:0000313" key="1">
    <source>
        <dbReference type="EMBL" id="KFH40412.1"/>
    </source>
</evidence>
<proteinExistence type="predicted"/>
<comment type="caution">
    <text evidence="1">The sequence shown here is derived from an EMBL/GenBank/DDBJ whole genome shotgun (WGS) entry which is preliminary data.</text>
</comment>
<dbReference type="AlphaFoldDB" id="A0A086STI0"/>
<name>A0A086STI0_HAPC1</name>
<accession>A0A086STI0</accession>
<dbReference type="OrthoDB" id="5036969at2759"/>
<sequence length="52" mass="5968">MAVACAHSFRMIKSDSTLVQWICHFCRSGPHWAIFECQYCKLQLCRACTQSA</sequence>
<protein>
    <submittedName>
        <fullName evidence="1">Uncharacterized protein</fullName>
    </submittedName>
</protein>
<dbReference type="Proteomes" id="UP000029964">
    <property type="component" value="Unassembled WGS sequence"/>
</dbReference>
<organism evidence="1 2">
    <name type="scientific">Hapsidospora chrysogenum (strain ATCC 11550 / CBS 779.69 / DSM 880 / IAM 14645 / JCM 23072 / IMI 49137)</name>
    <name type="common">Acremonium chrysogenum</name>
    <dbReference type="NCBI Taxonomy" id="857340"/>
    <lineage>
        <taxon>Eukaryota</taxon>
        <taxon>Fungi</taxon>
        <taxon>Dikarya</taxon>
        <taxon>Ascomycota</taxon>
        <taxon>Pezizomycotina</taxon>
        <taxon>Sordariomycetes</taxon>
        <taxon>Hypocreomycetidae</taxon>
        <taxon>Hypocreales</taxon>
        <taxon>Bionectriaceae</taxon>
        <taxon>Hapsidospora</taxon>
    </lineage>
</organism>
<reference evidence="2" key="1">
    <citation type="journal article" date="2014" name="Genome Announc.">
        <title>Genome sequence and annotation of Acremonium chrysogenum, producer of the beta-lactam antibiotic cephalosporin C.</title>
        <authorList>
            <person name="Terfehr D."/>
            <person name="Dahlmann T.A."/>
            <person name="Specht T."/>
            <person name="Zadra I."/>
            <person name="Kuernsteiner H."/>
            <person name="Kueck U."/>
        </authorList>
    </citation>
    <scope>NUCLEOTIDE SEQUENCE [LARGE SCALE GENOMIC DNA]</scope>
    <source>
        <strain evidence="2">ATCC 11550 / CBS 779.69 / DSM 880 / IAM 14645 / JCM 23072 / IMI 49137</strain>
    </source>
</reference>
<dbReference type="STRING" id="857340.A0A086STI0"/>
<dbReference type="HOGENOM" id="CLU_212308_0_0_1"/>
<keyword evidence="2" id="KW-1185">Reference proteome</keyword>
<gene>
    <name evidence="1" type="ORF">ACRE_089250</name>
</gene>